<dbReference type="WBParaSite" id="MhA1_Contig104.frz3.gene6">
    <property type="protein sequence ID" value="MhA1_Contig104.frz3.gene6"/>
    <property type="gene ID" value="MhA1_Contig104.frz3.gene6"/>
</dbReference>
<dbReference type="PANTHER" id="PTHR24418">
    <property type="entry name" value="TYROSINE-PROTEIN KINASE"/>
    <property type="match status" value="1"/>
</dbReference>
<keyword evidence="1 8" id="KW-0808">Transferase</keyword>
<dbReference type="InterPro" id="IPR036860">
    <property type="entry name" value="SH2_dom_sf"/>
</dbReference>
<dbReference type="Pfam" id="PF07714">
    <property type="entry name" value="PK_Tyr_Ser-Thr"/>
    <property type="match status" value="1"/>
</dbReference>
<evidence type="ECO:0000256" key="8">
    <source>
        <dbReference type="RuleBase" id="RU362096"/>
    </source>
</evidence>
<dbReference type="Gene3D" id="1.10.510.10">
    <property type="entry name" value="Transferase(Phosphotransferase) domain 1"/>
    <property type="match status" value="1"/>
</dbReference>
<dbReference type="EC" id="2.7.10.2" evidence="8"/>
<comment type="similarity">
    <text evidence="8">Belongs to the protein kinase superfamily. Tyr protein kinase family.</text>
</comment>
<comment type="catalytic activity">
    <reaction evidence="6 8">
        <text>L-tyrosyl-[protein] + ATP = O-phospho-L-tyrosyl-[protein] + ADP + H(+)</text>
        <dbReference type="Rhea" id="RHEA:10596"/>
        <dbReference type="Rhea" id="RHEA-COMP:10136"/>
        <dbReference type="Rhea" id="RHEA-COMP:20101"/>
        <dbReference type="ChEBI" id="CHEBI:15378"/>
        <dbReference type="ChEBI" id="CHEBI:30616"/>
        <dbReference type="ChEBI" id="CHEBI:46858"/>
        <dbReference type="ChEBI" id="CHEBI:61978"/>
        <dbReference type="ChEBI" id="CHEBI:456216"/>
        <dbReference type="EC" id="2.7.10.2"/>
    </reaction>
</comment>
<dbReference type="InterPro" id="IPR000980">
    <property type="entry name" value="SH2"/>
</dbReference>
<keyword evidence="10" id="KW-1185">Reference proteome</keyword>
<feature type="binding site" evidence="7">
    <location>
        <position position="157"/>
    </location>
    <ligand>
        <name>ATP</name>
        <dbReference type="ChEBI" id="CHEBI:30616"/>
    </ligand>
</feature>
<dbReference type="InterPro" id="IPR008266">
    <property type="entry name" value="Tyr_kinase_AS"/>
</dbReference>
<evidence type="ECO:0000259" key="9">
    <source>
        <dbReference type="PROSITE" id="PS50011"/>
    </source>
</evidence>
<name>A0A1I8AY84_MELHA</name>
<evidence type="ECO:0000256" key="2">
    <source>
        <dbReference type="ARBA" id="ARBA00022741"/>
    </source>
</evidence>
<keyword evidence="5 8" id="KW-0829">Tyrosine-protein kinase</keyword>
<dbReference type="InterPro" id="IPR001245">
    <property type="entry name" value="Ser-Thr/Tyr_kinase_cat_dom"/>
</dbReference>
<dbReference type="SUPFAM" id="SSF56112">
    <property type="entry name" value="Protein kinase-like (PK-like)"/>
    <property type="match status" value="1"/>
</dbReference>
<evidence type="ECO:0000256" key="7">
    <source>
        <dbReference type="PROSITE-ProRule" id="PRU10141"/>
    </source>
</evidence>
<proteinExistence type="inferred from homology"/>
<evidence type="ECO:0000256" key="3">
    <source>
        <dbReference type="ARBA" id="ARBA00022777"/>
    </source>
</evidence>
<dbReference type="Proteomes" id="UP000095281">
    <property type="component" value="Unplaced"/>
</dbReference>
<keyword evidence="4 7" id="KW-0067">ATP-binding</keyword>
<organism evidence="10 11">
    <name type="scientific">Meloidogyne hapla</name>
    <name type="common">Root-knot nematode worm</name>
    <dbReference type="NCBI Taxonomy" id="6305"/>
    <lineage>
        <taxon>Eukaryota</taxon>
        <taxon>Metazoa</taxon>
        <taxon>Ecdysozoa</taxon>
        <taxon>Nematoda</taxon>
        <taxon>Chromadorea</taxon>
        <taxon>Rhabditida</taxon>
        <taxon>Tylenchina</taxon>
        <taxon>Tylenchomorpha</taxon>
        <taxon>Tylenchoidea</taxon>
        <taxon>Meloidogynidae</taxon>
        <taxon>Meloidogyninae</taxon>
        <taxon>Meloidogyne</taxon>
    </lineage>
</organism>
<dbReference type="OMA" id="MYDHPNV"/>
<sequence length="399" mass="45556">MGAKHSNIKEDHTKFPFWCGYLPDADALELLKNKNDFLLRCLENDSLSLTLFGGPTKLSNFVLQKNNSGWHLAGQKSTEPTSKELVEFYWCTKQAIILKGECDRLESPILRPPWLLSSAKVWFGEKLGEGAYGIVYKGELIDVGTVVDVAIKQLVGKKIGKEEIANLWREARIMTGLRNEHVVRFHGIVNDSKPFSIVLEYINGKSVDNFLKDEGADSDDKMRTKIALGAARGMKYLHSQNPPFLHLDLATRNLLIHWNGRSKTINNMTVKVADFGLSKRGQKHTIDTSKPTNLRWLDPDSYKNKSVDKLTDVYAFGVTLFEIFSRPYEFPYAKWDATKVYEQVIDVPEDKRKRLNEPDGMPIEIASLMKSCMKFDKNREERPSFEVIEKSVDGIYRKM</sequence>
<evidence type="ECO:0000256" key="4">
    <source>
        <dbReference type="ARBA" id="ARBA00022840"/>
    </source>
</evidence>
<evidence type="ECO:0000256" key="5">
    <source>
        <dbReference type="ARBA" id="ARBA00023137"/>
    </source>
</evidence>
<evidence type="ECO:0000256" key="6">
    <source>
        <dbReference type="ARBA" id="ARBA00051245"/>
    </source>
</evidence>
<reference evidence="11" key="1">
    <citation type="submission" date="2016-11" db="UniProtKB">
        <authorList>
            <consortium name="WormBaseParasite"/>
        </authorList>
    </citation>
    <scope>IDENTIFICATION</scope>
</reference>
<accession>A0A1I8AY84</accession>
<evidence type="ECO:0000313" key="11">
    <source>
        <dbReference type="WBParaSite" id="MhA1_Contig104.frz3.gene6"/>
    </source>
</evidence>
<evidence type="ECO:0000313" key="10">
    <source>
        <dbReference type="Proteomes" id="UP000095281"/>
    </source>
</evidence>
<dbReference type="InterPro" id="IPR011009">
    <property type="entry name" value="Kinase-like_dom_sf"/>
</dbReference>
<dbReference type="SMART" id="SM00252">
    <property type="entry name" value="SH2"/>
    <property type="match status" value="1"/>
</dbReference>
<dbReference type="InterPro" id="IPR017441">
    <property type="entry name" value="Protein_kinase_ATP_BS"/>
</dbReference>
<keyword evidence="2 7" id="KW-0547">Nucleotide-binding</keyword>
<dbReference type="GO" id="GO:0004715">
    <property type="term" value="F:non-membrane spanning protein tyrosine kinase activity"/>
    <property type="evidence" value="ECO:0007669"/>
    <property type="project" value="UniProtKB-EC"/>
</dbReference>
<protein>
    <recommendedName>
        <fullName evidence="8">Tyrosine-protein kinase</fullName>
        <ecNumber evidence="8">2.7.10.2</ecNumber>
    </recommendedName>
</protein>
<dbReference type="GO" id="GO:0005524">
    <property type="term" value="F:ATP binding"/>
    <property type="evidence" value="ECO:0007669"/>
    <property type="project" value="UniProtKB-UniRule"/>
</dbReference>
<keyword evidence="3 8" id="KW-0418">Kinase</keyword>
<dbReference type="AlphaFoldDB" id="A0A1I8AY84"/>
<evidence type="ECO:0000256" key="1">
    <source>
        <dbReference type="ARBA" id="ARBA00022679"/>
    </source>
</evidence>
<dbReference type="Gene3D" id="3.30.505.10">
    <property type="entry name" value="SH2 domain"/>
    <property type="match status" value="1"/>
</dbReference>
<dbReference type="PROSITE" id="PS00109">
    <property type="entry name" value="PROTEIN_KINASE_TYR"/>
    <property type="match status" value="1"/>
</dbReference>
<dbReference type="PROSITE" id="PS00107">
    <property type="entry name" value="PROTEIN_KINASE_ATP"/>
    <property type="match status" value="1"/>
</dbReference>
<feature type="domain" description="Protein kinase" evidence="9">
    <location>
        <begin position="121"/>
        <end position="396"/>
    </location>
</feature>
<dbReference type="InterPro" id="IPR050198">
    <property type="entry name" value="Non-receptor_tyrosine_kinases"/>
</dbReference>
<dbReference type="SUPFAM" id="SSF55550">
    <property type="entry name" value="SH2 domain"/>
    <property type="match status" value="1"/>
</dbReference>
<dbReference type="InterPro" id="IPR000719">
    <property type="entry name" value="Prot_kinase_dom"/>
</dbReference>
<dbReference type="PROSITE" id="PS50011">
    <property type="entry name" value="PROTEIN_KINASE_DOM"/>
    <property type="match status" value="1"/>
</dbReference>